<organism evidence="1 2">
    <name type="scientific">Kribbella lupini</name>
    <dbReference type="NCBI Taxonomy" id="291602"/>
    <lineage>
        <taxon>Bacteria</taxon>
        <taxon>Bacillati</taxon>
        <taxon>Actinomycetota</taxon>
        <taxon>Actinomycetes</taxon>
        <taxon>Propionibacteriales</taxon>
        <taxon>Kribbellaceae</taxon>
        <taxon>Kribbella</taxon>
    </lineage>
</organism>
<evidence type="ECO:0000313" key="2">
    <source>
        <dbReference type="Proteomes" id="UP001500363"/>
    </source>
</evidence>
<accession>A0ABN2B1K6</accession>
<reference evidence="1 2" key="1">
    <citation type="journal article" date="2019" name="Int. J. Syst. Evol. Microbiol.">
        <title>The Global Catalogue of Microorganisms (GCM) 10K type strain sequencing project: providing services to taxonomists for standard genome sequencing and annotation.</title>
        <authorList>
            <consortium name="The Broad Institute Genomics Platform"/>
            <consortium name="The Broad Institute Genome Sequencing Center for Infectious Disease"/>
            <person name="Wu L."/>
            <person name="Ma J."/>
        </authorList>
    </citation>
    <scope>NUCLEOTIDE SEQUENCE [LARGE SCALE GENOMIC DNA]</scope>
    <source>
        <strain evidence="1 2">JCM 14303</strain>
    </source>
</reference>
<dbReference type="EMBL" id="BAAANC010000002">
    <property type="protein sequence ID" value="GAA1531098.1"/>
    <property type="molecule type" value="Genomic_DNA"/>
</dbReference>
<sequence length="98" mass="10724">MYQRIPIGTVITTFEQVEELSAAAISAVVIDRDGTPWIVFQNEDGDDFAITAECPDEGIPAQLGFWGLCERGPLRVVFNGDTSPEAWGGLEQHNEVKS</sequence>
<protein>
    <recommendedName>
        <fullName evidence="3">Immunity protein 35 of polymorphic toxin system</fullName>
    </recommendedName>
</protein>
<evidence type="ECO:0000313" key="1">
    <source>
        <dbReference type="EMBL" id="GAA1531098.1"/>
    </source>
</evidence>
<dbReference type="Proteomes" id="UP001500363">
    <property type="component" value="Unassembled WGS sequence"/>
</dbReference>
<name>A0ABN2B1K6_9ACTN</name>
<evidence type="ECO:0008006" key="3">
    <source>
        <dbReference type="Google" id="ProtNLM"/>
    </source>
</evidence>
<proteinExistence type="predicted"/>
<gene>
    <name evidence="1" type="ORF">GCM10009741_36490</name>
</gene>
<keyword evidence="2" id="KW-1185">Reference proteome</keyword>
<comment type="caution">
    <text evidence="1">The sequence shown here is derived from an EMBL/GenBank/DDBJ whole genome shotgun (WGS) entry which is preliminary data.</text>
</comment>
<dbReference type="RefSeq" id="WP_344175394.1">
    <property type="nucleotide sequence ID" value="NZ_BAAANC010000002.1"/>
</dbReference>